<dbReference type="STRING" id="61819.ENSACIP00000026443"/>
<protein>
    <submittedName>
        <fullName evidence="5">Uncharacterized protein</fullName>
    </submittedName>
</protein>
<sequence>METDASVILMIMYEDESVDIRYGSGARLQLSPCGSEFLLVKAADPRRHPLQPAEKVRQRTRFTIRPVWLPLFNMMVTALLFRNKYARQPYLPDELISIDVWWPEVTSSVAEFGPGGETIVRSEEGRAVLVLSPSGEEFTVEFTCSLSSAQNRHHSVQRLSKELDDSQIRQEQVSSDHTSDHTEEVRQGRGSERKELTRPRSCSPRIISMYQSTTVVQHHSCSAVAPMWAYPLSLAHHHWAARFSKAEDVEDGGASASNQADKQINIMDITSEDRRPRLPFALPLTCQSPHRHRWKVKDPLGKEEHADLPREMVKIVWCQGVTYRILSGAVSVVEVSPGDGSVIRSNRNLNSYFTHHKTELQSGLVNFKVTYHLNSLPPDVLGQAYSVRAIVSRASR</sequence>
<feature type="domain" description="C5orf34-like second" evidence="3">
    <location>
        <begin position="115"/>
        <end position="235"/>
    </location>
</feature>
<dbReference type="AlphaFoldDB" id="A0A3Q0SXL7"/>
<dbReference type="GeneTree" id="ENSGT00500000044987"/>
<dbReference type="OMA" id="TAVISWC"/>
<accession>A0A3Q0SXL7</accession>
<reference evidence="5" key="1">
    <citation type="submission" date="2025-08" db="UniProtKB">
        <authorList>
            <consortium name="Ensembl"/>
        </authorList>
    </citation>
    <scope>IDENTIFICATION</scope>
</reference>
<feature type="domain" description="C5orf34-like" evidence="4">
    <location>
        <begin position="313"/>
        <end position="396"/>
    </location>
</feature>
<evidence type="ECO:0000313" key="5">
    <source>
        <dbReference type="Ensembl" id="ENSACIP00000026443.1"/>
    </source>
</evidence>
<evidence type="ECO:0000259" key="3">
    <source>
        <dbReference type="Pfam" id="PF22833"/>
    </source>
</evidence>
<dbReference type="InterPro" id="IPR053901">
    <property type="entry name" value="C5orf34-like"/>
</dbReference>
<dbReference type="Pfam" id="PF22833">
    <property type="entry name" value="C5orf34_2nd"/>
    <property type="match status" value="1"/>
</dbReference>
<feature type="compositionally biased region" description="Basic and acidic residues" evidence="1">
    <location>
        <begin position="177"/>
        <end position="198"/>
    </location>
</feature>
<dbReference type="Ensembl" id="ENSACIT00000027136.1">
    <property type="protein sequence ID" value="ENSACIP00000026443.1"/>
    <property type="gene ID" value="ENSACIG00000020489.1"/>
</dbReference>
<keyword evidence="6" id="KW-1185">Reference proteome</keyword>
<dbReference type="Pfam" id="PF15025">
    <property type="entry name" value="C5orf34-like_N"/>
    <property type="match status" value="1"/>
</dbReference>
<dbReference type="InterPro" id="IPR027830">
    <property type="entry name" value="C5orf34-like_N"/>
</dbReference>
<evidence type="ECO:0000259" key="4">
    <source>
        <dbReference type="Pfam" id="PF22834"/>
    </source>
</evidence>
<proteinExistence type="predicted"/>
<dbReference type="Proteomes" id="UP000261340">
    <property type="component" value="Unplaced"/>
</dbReference>
<feature type="compositionally biased region" description="Basic and acidic residues" evidence="1">
    <location>
        <begin position="159"/>
        <end position="168"/>
    </location>
</feature>
<name>A0A3Q0SXL7_AMPCI</name>
<organism evidence="5 6">
    <name type="scientific">Amphilophus citrinellus</name>
    <name type="common">Midas cichlid</name>
    <name type="synonym">Cichlasoma citrinellum</name>
    <dbReference type="NCBI Taxonomy" id="61819"/>
    <lineage>
        <taxon>Eukaryota</taxon>
        <taxon>Metazoa</taxon>
        <taxon>Chordata</taxon>
        <taxon>Craniata</taxon>
        <taxon>Vertebrata</taxon>
        <taxon>Euteleostomi</taxon>
        <taxon>Actinopterygii</taxon>
        <taxon>Neopterygii</taxon>
        <taxon>Teleostei</taxon>
        <taxon>Neoteleostei</taxon>
        <taxon>Acanthomorphata</taxon>
        <taxon>Ovalentaria</taxon>
        <taxon>Cichlomorphae</taxon>
        <taxon>Cichliformes</taxon>
        <taxon>Cichlidae</taxon>
        <taxon>New World cichlids</taxon>
        <taxon>Cichlasomatinae</taxon>
        <taxon>Heroini</taxon>
        <taxon>Amphilophus</taxon>
    </lineage>
</organism>
<dbReference type="PANTHER" id="PTHR34531:SF1">
    <property type="entry name" value="CHROMOSOME 5 OPEN READING FRAME 34"/>
    <property type="match status" value="1"/>
</dbReference>
<feature type="domain" description="C5orf34-like N-terminal" evidence="2">
    <location>
        <begin position="10"/>
        <end position="83"/>
    </location>
</feature>
<dbReference type="Pfam" id="PF22834">
    <property type="entry name" value="Polo_box_4"/>
    <property type="match status" value="1"/>
</dbReference>
<dbReference type="InterPro" id="IPR053900">
    <property type="entry name" value="C5orf34-like_dom"/>
</dbReference>
<dbReference type="PANTHER" id="PTHR34531">
    <property type="entry name" value="ZGC:153352"/>
    <property type="match status" value="1"/>
</dbReference>
<reference evidence="5" key="2">
    <citation type="submission" date="2025-09" db="UniProtKB">
        <authorList>
            <consortium name="Ensembl"/>
        </authorList>
    </citation>
    <scope>IDENTIFICATION</scope>
</reference>
<evidence type="ECO:0000313" key="6">
    <source>
        <dbReference type="Proteomes" id="UP000261340"/>
    </source>
</evidence>
<evidence type="ECO:0000256" key="1">
    <source>
        <dbReference type="SAM" id="MobiDB-lite"/>
    </source>
</evidence>
<dbReference type="InterPro" id="IPR053899">
    <property type="entry name" value="C5orf34-like_2nd"/>
</dbReference>
<evidence type="ECO:0000259" key="2">
    <source>
        <dbReference type="Pfam" id="PF15025"/>
    </source>
</evidence>
<feature type="region of interest" description="Disordered" evidence="1">
    <location>
        <begin position="155"/>
        <end position="200"/>
    </location>
</feature>